<evidence type="ECO:0000256" key="1">
    <source>
        <dbReference type="ARBA" id="ARBA00000085"/>
    </source>
</evidence>
<dbReference type="GO" id="GO:0005524">
    <property type="term" value="F:ATP binding"/>
    <property type="evidence" value="ECO:0007669"/>
    <property type="project" value="UniProtKB-KW"/>
</dbReference>
<keyword evidence="6" id="KW-0418">Kinase</keyword>
<feature type="transmembrane region" description="Helical" evidence="9">
    <location>
        <begin position="111"/>
        <end position="133"/>
    </location>
</feature>
<evidence type="ECO:0000256" key="7">
    <source>
        <dbReference type="ARBA" id="ARBA00022840"/>
    </source>
</evidence>
<keyword evidence="7 11" id="KW-0067">ATP-binding</keyword>
<dbReference type="Proteomes" id="UP001302274">
    <property type="component" value="Unassembled WGS sequence"/>
</dbReference>
<reference evidence="11 12" key="1">
    <citation type="submission" date="2023-11" db="EMBL/GenBank/DDBJ databases">
        <title>A Novel Polar Bacteriovorax (B. antarcticus) Isolated from the Biocrust in Antarctica.</title>
        <authorList>
            <person name="Mun W."/>
            <person name="Choi S.Y."/>
            <person name="Mitchell R.J."/>
        </authorList>
    </citation>
    <scope>NUCLEOTIDE SEQUENCE [LARGE SCALE GENOMIC DNA]</scope>
    <source>
        <strain evidence="11 12">PP10</strain>
    </source>
</reference>
<accession>A0ABU5VUJ3</accession>
<feature type="transmembrane region" description="Helical" evidence="9">
    <location>
        <begin position="86"/>
        <end position="104"/>
    </location>
</feature>
<dbReference type="Gene3D" id="1.10.287.130">
    <property type="match status" value="1"/>
</dbReference>
<evidence type="ECO:0000256" key="5">
    <source>
        <dbReference type="ARBA" id="ARBA00022741"/>
    </source>
</evidence>
<dbReference type="RefSeq" id="WP_323576593.1">
    <property type="nucleotide sequence ID" value="NZ_JAYGJQ010000002.1"/>
</dbReference>
<dbReference type="InterPro" id="IPR005467">
    <property type="entry name" value="His_kinase_dom"/>
</dbReference>
<dbReference type="Pfam" id="PF02518">
    <property type="entry name" value="HATPase_c"/>
    <property type="match status" value="1"/>
</dbReference>
<dbReference type="InterPro" id="IPR003594">
    <property type="entry name" value="HATPase_dom"/>
</dbReference>
<dbReference type="SUPFAM" id="SSF55874">
    <property type="entry name" value="ATPase domain of HSP90 chaperone/DNA topoisomerase II/histidine kinase"/>
    <property type="match status" value="1"/>
</dbReference>
<dbReference type="SUPFAM" id="SSF47384">
    <property type="entry name" value="Homodimeric domain of signal transducing histidine kinase"/>
    <property type="match status" value="1"/>
</dbReference>
<evidence type="ECO:0000256" key="4">
    <source>
        <dbReference type="ARBA" id="ARBA00022679"/>
    </source>
</evidence>
<evidence type="ECO:0000256" key="9">
    <source>
        <dbReference type="SAM" id="Phobius"/>
    </source>
</evidence>
<organism evidence="11 12">
    <name type="scientific">Bacteriovorax antarcticus</name>
    <dbReference type="NCBI Taxonomy" id="3088717"/>
    <lineage>
        <taxon>Bacteria</taxon>
        <taxon>Pseudomonadati</taxon>
        <taxon>Bdellovibrionota</taxon>
        <taxon>Bacteriovoracia</taxon>
        <taxon>Bacteriovoracales</taxon>
        <taxon>Bacteriovoracaceae</taxon>
        <taxon>Bacteriovorax</taxon>
    </lineage>
</organism>
<keyword evidence="9" id="KW-1133">Transmembrane helix</keyword>
<protein>
    <recommendedName>
        <fullName evidence="2">histidine kinase</fullName>
        <ecNumber evidence="2">2.7.13.3</ecNumber>
    </recommendedName>
</protein>
<dbReference type="SMART" id="SM00388">
    <property type="entry name" value="HisKA"/>
    <property type="match status" value="1"/>
</dbReference>
<dbReference type="InterPro" id="IPR036890">
    <property type="entry name" value="HATPase_C_sf"/>
</dbReference>
<sequence length="426" mass="47818">MAFILVVILFLFLDKLEDNFKFPIICLSLSVIVFNLVRFFNYKKYFAGQKLIKDAVLLNSLTILINSSIWCTLGIISILSYEANNFQILLIFIILISFSAAAIVTVSHKTLIFAALNFLILFPPALYSIFQYIQSGDVGRLWLLGYTAINLVYNLKQGKVIQEELHSRFAIEYDLKKSLEEIALSKKNLEEESIKTFHASRLSSLGEMAGGVAHEINNPLTIIQGMTKSILSHDELGLDEQTKTKLTKINAASERIAKIVKGMKIISSKNDQIEHEIVKVSKVLEISIDLYEEKFKNETIRFKLENANDPDIKCNPLQISQILINLVSNAIDALQKLDEEKYLTIKITEDPITHSVDIRVINSGPILENAVSAKIFEPFFSTKSLGKGTGLGLSISSTLAHSNHGNLSYEVYEGQVCFKLHIESHT</sequence>
<evidence type="ECO:0000256" key="8">
    <source>
        <dbReference type="ARBA" id="ARBA00023012"/>
    </source>
</evidence>
<evidence type="ECO:0000256" key="2">
    <source>
        <dbReference type="ARBA" id="ARBA00012438"/>
    </source>
</evidence>
<comment type="catalytic activity">
    <reaction evidence="1">
        <text>ATP + protein L-histidine = ADP + protein N-phospho-L-histidine.</text>
        <dbReference type="EC" id="2.7.13.3"/>
    </reaction>
</comment>
<dbReference type="Gene3D" id="3.30.565.10">
    <property type="entry name" value="Histidine kinase-like ATPase, C-terminal domain"/>
    <property type="match status" value="1"/>
</dbReference>
<dbReference type="InterPro" id="IPR004358">
    <property type="entry name" value="Sig_transdc_His_kin-like_C"/>
</dbReference>
<comment type="caution">
    <text evidence="11">The sequence shown here is derived from an EMBL/GenBank/DDBJ whole genome shotgun (WGS) entry which is preliminary data.</text>
</comment>
<dbReference type="PANTHER" id="PTHR43065">
    <property type="entry name" value="SENSOR HISTIDINE KINASE"/>
    <property type="match status" value="1"/>
</dbReference>
<evidence type="ECO:0000256" key="3">
    <source>
        <dbReference type="ARBA" id="ARBA00022553"/>
    </source>
</evidence>
<keyword evidence="4" id="KW-0808">Transferase</keyword>
<feature type="domain" description="Histidine kinase" evidence="10">
    <location>
        <begin position="211"/>
        <end position="426"/>
    </location>
</feature>
<keyword evidence="3" id="KW-0597">Phosphoprotein</keyword>
<dbReference type="PANTHER" id="PTHR43065:SF46">
    <property type="entry name" value="C4-DICARBOXYLATE TRANSPORT SENSOR PROTEIN DCTB"/>
    <property type="match status" value="1"/>
</dbReference>
<dbReference type="PROSITE" id="PS50109">
    <property type="entry name" value="HIS_KIN"/>
    <property type="match status" value="1"/>
</dbReference>
<name>A0ABU5VUJ3_9BACT</name>
<gene>
    <name evidence="11" type="ORF">SHI21_10920</name>
</gene>
<keyword evidence="9" id="KW-0472">Membrane</keyword>
<dbReference type="EC" id="2.7.13.3" evidence="2"/>
<dbReference type="InterPro" id="IPR003661">
    <property type="entry name" value="HisK_dim/P_dom"/>
</dbReference>
<evidence type="ECO:0000256" key="6">
    <source>
        <dbReference type="ARBA" id="ARBA00022777"/>
    </source>
</evidence>
<dbReference type="PRINTS" id="PR00344">
    <property type="entry name" value="BCTRLSENSOR"/>
</dbReference>
<dbReference type="SMART" id="SM00387">
    <property type="entry name" value="HATPase_c"/>
    <property type="match status" value="1"/>
</dbReference>
<evidence type="ECO:0000313" key="12">
    <source>
        <dbReference type="Proteomes" id="UP001302274"/>
    </source>
</evidence>
<dbReference type="EMBL" id="JAYGJQ010000002">
    <property type="protein sequence ID" value="MEA9356721.1"/>
    <property type="molecule type" value="Genomic_DNA"/>
</dbReference>
<feature type="transmembrane region" description="Helical" evidence="9">
    <location>
        <begin position="61"/>
        <end position="80"/>
    </location>
</feature>
<keyword evidence="5" id="KW-0547">Nucleotide-binding</keyword>
<dbReference type="CDD" id="cd00082">
    <property type="entry name" value="HisKA"/>
    <property type="match status" value="1"/>
</dbReference>
<feature type="transmembrane region" description="Helical" evidence="9">
    <location>
        <begin position="20"/>
        <end position="40"/>
    </location>
</feature>
<dbReference type="Pfam" id="PF00512">
    <property type="entry name" value="HisKA"/>
    <property type="match status" value="1"/>
</dbReference>
<proteinExistence type="predicted"/>
<keyword evidence="8" id="KW-0902">Two-component regulatory system</keyword>
<evidence type="ECO:0000259" key="10">
    <source>
        <dbReference type="PROSITE" id="PS50109"/>
    </source>
</evidence>
<dbReference type="InterPro" id="IPR036097">
    <property type="entry name" value="HisK_dim/P_sf"/>
</dbReference>
<keyword evidence="9" id="KW-0812">Transmembrane</keyword>
<keyword evidence="12" id="KW-1185">Reference proteome</keyword>
<evidence type="ECO:0000313" key="11">
    <source>
        <dbReference type="EMBL" id="MEA9356721.1"/>
    </source>
</evidence>